<feature type="chain" id="PRO_5002641894" description="Zn-dependent hydrolase" evidence="4">
    <location>
        <begin position="21"/>
        <end position="569"/>
    </location>
</feature>
<comment type="caution">
    <text evidence="5">The sequence shown here is derived from an EMBL/GenBank/DDBJ whole genome shotgun (WGS) entry which is preliminary data.</text>
</comment>
<evidence type="ECO:0000313" key="6">
    <source>
        <dbReference type="Proteomes" id="UP000004095"/>
    </source>
</evidence>
<keyword evidence="2" id="KW-0378">Hydrolase</keyword>
<accession>A1ZHD5</accession>
<evidence type="ECO:0000256" key="3">
    <source>
        <dbReference type="SAM" id="MobiDB-lite"/>
    </source>
</evidence>
<feature type="region of interest" description="Disordered" evidence="3">
    <location>
        <begin position="25"/>
        <end position="44"/>
    </location>
</feature>
<dbReference type="OrthoDB" id="9812747at2"/>
<keyword evidence="4" id="KW-0732">Signal</keyword>
<keyword evidence="1" id="KW-0479">Metal-binding</keyword>
<dbReference type="InterPro" id="IPR039461">
    <property type="entry name" value="Peptidase_M49"/>
</dbReference>
<dbReference type="GO" id="GO:0005737">
    <property type="term" value="C:cytoplasm"/>
    <property type="evidence" value="ECO:0007669"/>
    <property type="project" value="TreeGrafter"/>
</dbReference>
<dbReference type="Pfam" id="PF03571">
    <property type="entry name" value="Peptidase_M49"/>
    <property type="match status" value="1"/>
</dbReference>
<reference evidence="5 6" key="1">
    <citation type="submission" date="2007-01" db="EMBL/GenBank/DDBJ databases">
        <authorList>
            <person name="Haygood M."/>
            <person name="Podell S."/>
            <person name="Anderson C."/>
            <person name="Hopkinson B."/>
            <person name="Roe K."/>
            <person name="Barbeau K."/>
            <person name="Gaasterland T."/>
            <person name="Ferriera S."/>
            <person name="Johnson J."/>
            <person name="Kravitz S."/>
            <person name="Beeson K."/>
            <person name="Sutton G."/>
            <person name="Rogers Y.-H."/>
            <person name="Friedman R."/>
            <person name="Frazier M."/>
            <person name="Venter J.C."/>
        </authorList>
    </citation>
    <scope>NUCLEOTIDE SEQUENCE [LARGE SCALE GENOMIC DNA]</scope>
    <source>
        <strain evidence="5 6">ATCC 23134</strain>
    </source>
</reference>
<protein>
    <recommendedName>
        <fullName evidence="7">Zn-dependent hydrolase</fullName>
    </recommendedName>
</protein>
<dbReference type="GO" id="GO:0046872">
    <property type="term" value="F:metal ion binding"/>
    <property type="evidence" value="ECO:0007669"/>
    <property type="project" value="UniProtKB-KW"/>
</dbReference>
<evidence type="ECO:0000256" key="2">
    <source>
        <dbReference type="ARBA" id="ARBA00022801"/>
    </source>
</evidence>
<sequence>MNKRITNACLALLISGGLWSCGGSSTTATEGDTTATTDSSANKATTDTKEVSGVASKLKDYQTVKLTTDLSQLTDKEKQMIPLLIEAAQLMDDLFWEQAYGDKSKALAKAKNEDEKKYIAINYGPWDRLDNNKPFIEGVGNKPEGANFYPQDMTKEEYDQLDNKDKGSLYTIIRRKEDKSLEVIPYSVAYKEKLTKAAELLKKAAELAENPSLKKYLNLRAEAFLTDQYKASDMAWMDLKDNGLDVIIGPIENYEDKINGAKAAFEAYILVKDKEWSQKLARYATLLPQLQKGIPVEDKYKKETPGSNSQLAAFDVVYYAGDCNAGSKTIAVNLPNDEGIQLEKGTRRSQLKNTMKAKFDNIVVPISNVLIAEDQRSNIAFDAFFQNVMFHEVAHGLGIKNTIDGKGTVRKALGNTASAIEEGKADILGLYMVTELRKMKELTEGTLQNNYVTFLASIFRSIRFGAASSHGKANMVCFNFFQKMGAFTRGEDGTYKVDFEKFPEAVKGLTNKLLTLQGNGDYEATKKFLEEMSVQSDVLTKDLARLKTAGIPKDIVFEQGVDALGLTAQ</sequence>
<dbReference type="PANTHER" id="PTHR23422:SF9">
    <property type="entry name" value="ZN-DEPENDENT HYDROLASE"/>
    <property type="match status" value="1"/>
</dbReference>
<evidence type="ECO:0000256" key="1">
    <source>
        <dbReference type="ARBA" id="ARBA00022723"/>
    </source>
</evidence>
<evidence type="ECO:0000313" key="5">
    <source>
        <dbReference type="EMBL" id="EAY30404.1"/>
    </source>
</evidence>
<feature type="signal peptide" evidence="4">
    <location>
        <begin position="1"/>
        <end position="20"/>
    </location>
</feature>
<dbReference type="RefSeq" id="WP_002695416.1">
    <property type="nucleotide sequence ID" value="NZ_AAWS01000007.1"/>
</dbReference>
<evidence type="ECO:0008006" key="7">
    <source>
        <dbReference type="Google" id="ProtNLM"/>
    </source>
</evidence>
<name>A1ZHD5_MICM2</name>
<organism evidence="5 6">
    <name type="scientific">Microscilla marina ATCC 23134</name>
    <dbReference type="NCBI Taxonomy" id="313606"/>
    <lineage>
        <taxon>Bacteria</taxon>
        <taxon>Pseudomonadati</taxon>
        <taxon>Bacteroidota</taxon>
        <taxon>Cytophagia</taxon>
        <taxon>Cytophagales</taxon>
        <taxon>Microscillaceae</taxon>
        <taxon>Microscilla</taxon>
    </lineage>
</organism>
<evidence type="ECO:0000256" key="4">
    <source>
        <dbReference type="SAM" id="SignalP"/>
    </source>
</evidence>
<keyword evidence="6" id="KW-1185">Reference proteome</keyword>
<gene>
    <name evidence="5" type="ORF">M23134_08233</name>
</gene>
<dbReference type="AlphaFoldDB" id="A1ZHD5"/>
<dbReference type="Proteomes" id="UP000004095">
    <property type="component" value="Unassembled WGS sequence"/>
</dbReference>
<dbReference type="PANTHER" id="PTHR23422">
    <property type="entry name" value="DIPEPTIDYL PEPTIDASE III-RELATED"/>
    <property type="match status" value="1"/>
</dbReference>
<dbReference type="Gene3D" id="3.30.540.30">
    <property type="match status" value="1"/>
</dbReference>
<dbReference type="eggNOG" id="COG0457">
    <property type="taxonomic scope" value="Bacteria"/>
</dbReference>
<proteinExistence type="predicted"/>
<dbReference type="GO" id="GO:0008239">
    <property type="term" value="F:dipeptidyl-peptidase activity"/>
    <property type="evidence" value="ECO:0007669"/>
    <property type="project" value="TreeGrafter"/>
</dbReference>
<dbReference type="EMBL" id="AAWS01000007">
    <property type="protein sequence ID" value="EAY30404.1"/>
    <property type="molecule type" value="Genomic_DNA"/>
</dbReference>